<dbReference type="STRING" id="42253.NITMOv2_0110"/>
<dbReference type="AlphaFoldDB" id="A0A0K2GJB7"/>
<dbReference type="InterPro" id="IPR035437">
    <property type="entry name" value="SNase_OB-fold_sf"/>
</dbReference>
<evidence type="ECO:0000259" key="1">
    <source>
        <dbReference type="Pfam" id="PF00565"/>
    </source>
</evidence>
<evidence type="ECO:0000313" key="4">
    <source>
        <dbReference type="Proteomes" id="UP000069205"/>
    </source>
</evidence>
<gene>
    <name evidence="2" type="ORF">NITMOv2_0110</name>
    <name evidence="3" type="ORF">NITMOv2_4672</name>
</gene>
<reference evidence="3 4" key="1">
    <citation type="journal article" date="2015" name="Proc. Natl. Acad. Sci. U.S.A.">
        <title>Expanded metabolic versatility of ubiquitous nitrite-oxidizing bacteria from the genus Nitrospira.</title>
        <authorList>
            <person name="Koch H."/>
            <person name="Lucker S."/>
            <person name="Albertsen M."/>
            <person name="Kitzinger K."/>
            <person name="Herbold C."/>
            <person name="Spieck E."/>
            <person name="Nielsen P.H."/>
            <person name="Wagner M."/>
            <person name="Daims H."/>
        </authorList>
    </citation>
    <scope>NUCLEOTIDE SEQUENCE [LARGE SCALE GENOMIC DNA]</scope>
    <source>
        <strain evidence="3 4">NSP M-1</strain>
    </source>
</reference>
<dbReference type="Proteomes" id="UP000069205">
    <property type="component" value="Chromosome"/>
</dbReference>
<dbReference type="InterPro" id="IPR016071">
    <property type="entry name" value="Staphylococal_nuclease_OB-fold"/>
</dbReference>
<sequence>MRTFGKDRYDRTLADVVLPDGGNLKQQLVKVGMCWWYCKYAPRNAVLEELETDAGEKRMGLWAEAQPIPPWEWRKAKRPPTPYVIRLTSSDSLFNVACFRISSWWCCHRCLSSWMS</sequence>
<evidence type="ECO:0000313" key="2">
    <source>
        <dbReference type="EMBL" id="ALA56550.1"/>
    </source>
</evidence>
<feature type="domain" description="TNase-like" evidence="1">
    <location>
        <begin position="3"/>
        <end position="63"/>
    </location>
</feature>
<accession>A0A0K2GJB7</accession>
<dbReference type="EMBL" id="CP011801">
    <property type="protein sequence ID" value="ALA56550.1"/>
    <property type="molecule type" value="Genomic_DNA"/>
</dbReference>
<organism evidence="3 4">
    <name type="scientific">Nitrospira moscoviensis</name>
    <dbReference type="NCBI Taxonomy" id="42253"/>
    <lineage>
        <taxon>Bacteria</taxon>
        <taxon>Pseudomonadati</taxon>
        <taxon>Nitrospirota</taxon>
        <taxon>Nitrospiria</taxon>
        <taxon>Nitrospirales</taxon>
        <taxon>Nitrospiraceae</taxon>
        <taxon>Nitrospira</taxon>
    </lineage>
</organism>
<proteinExistence type="predicted"/>
<dbReference type="KEGG" id="nmv:NITMOv2_0110"/>
<dbReference type="SUPFAM" id="SSF50199">
    <property type="entry name" value="Staphylococcal nuclease"/>
    <property type="match status" value="1"/>
</dbReference>
<name>A0A0K2GJB7_NITMO</name>
<evidence type="ECO:0000313" key="3">
    <source>
        <dbReference type="EMBL" id="ALA61043.1"/>
    </source>
</evidence>
<protein>
    <recommendedName>
        <fullName evidence="1">TNase-like domain-containing protein</fullName>
    </recommendedName>
</protein>
<dbReference type="Pfam" id="PF00565">
    <property type="entry name" value="SNase"/>
    <property type="match status" value="1"/>
</dbReference>
<dbReference type="Gene3D" id="2.40.50.90">
    <property type="match status" value="1"/>
</dbReference>
<keyword evidence="4" id="KW-1185">Reference proteome</keyword>
<dbReference type="KEGG" id="nmv:NITMOv2_4672"/>
<dbReference type="EMBL" id="CP011801">
    <property type="protein sequence ID" value="ALA61043.1"/>
    <property type="molecule type" value="Genomic_DNA"/>
</dbReference>